<proteinExistence type="predicted"/>
<dbReference type="AlphaFoldDB" id="A0A6J6HVH6"/>
<name>A0A6J6HVH6_9ZZZZ</name>
<reference evidence="1" key="1">
    <citation type="submission" date="2020-05" db="EMBL/GenBank/DDBJ databases">
        <authorList>
            <person name="Chiriac C."/>
            <person name="Salcher M."/>
            <person name="Ghai R."/>
            <person name="Kavagutti S V."/>
        </authorList>
    </citation>
    <scope>NUCLEOTIDE SEQUENCE</scope>
</reference>
<dbReference type="EMBL" id="CAEZUZ010000041">
    <property type="protein sequence ID" value="CAB4612468.1"/>
    <property type="molecule type" value="Genomic_DNA"/>
</dbReference>
<organism evidence="1">
    <name type="scientific">freshwater metagenome</name>
    <dbReference type="NCBI Taxonomy" id="449393"/>
    <lineage>
        <taxon>unclassified sequences</taxon>
        <taxon>metagenomes</taxon>
        <taxon>ecological metagenomes</taxon>
    </lineage>
</organism>
<sequence>MADIAKIFTSESKVAIASSKNAKPRSVGTFLSCTSSKITSAVPSSVGSFCKRRVRIPSVTTSMRVLLPIFRSSRVWYPTVSPGFSPSMCAIRCAAARAASLRGSSITMRRPRIHGSCSSRKGTRVVLPAPGGATRTALRCCASASRSGAMASSTGRSERGKESDKCGSAAECSWIARARN</sequence>
<gene>
    <name evidence="1" type="ORF">UFOPK1889_00381</name>
</gene>
<evidence type="ECO:0000313" key="1">
    <source>
        <dbReference type="EMBL" id="CAB4612468.1"/>
    </source>
</evidence>
<accession>A0A6J6HVH6</accession>
<protein>
    <submittedName>
        <fullName evidence="1">Unannotated protein</fullName>
    </submittedName>
</protein>